<evidence type="ECO:0000313" key="3">
    <source>
        <dbReference type="Proteomes" id="UP000564385"/>
    </source>
</evidence>
<keyword evidence="1" id="KW-0732">Signal</keyword>
<feature type="chain" id="PRO_5033012107" description="Carboxypeptidase regulatory-like domain-containing protein" evidence="1">
    <location>
        <begin position="31"/>
        <end position="160"/>
    </location>
</feature>
<comment type="caution">
    <text evidence="2">The sequence shown here is derived from an EMBL/GenBank/DDBJ whole genome shotgun (WGS) entry which is preliminary data.</text>
</comment>
<reference evidence="2 3" key="1">
    <citation type="submission" date="2020-07" db="EMBL/GenBank/DDBJ databases">
        <title>Genomic Encyclopedia of Type Strains, Phase IV (KMG-V): Genome sequencing to study the core and pangenomes of soil and plant-associated prokaryotes.</title>
        <authorList>
            <person name="Whitman W."/>
        </authorList>
    </citation>
    <scope>NUCLEOTIDE SEQUENCE [LARGE SCALE GENOMIC DNA]</scope>
    <source>
        <strain evidence="2 3">M8UP22</strain>
    </source>
</reference>
<dbReference type="SUPFAM" id="SSF49464">
    <property type="entry name" value="Carboxypeptidase regulatory domain-like"/>
    <property type="match status" value="1"/>
</dbReference>
<dbReference type="InterPro" id="IPR008969">
    <property type="entry name" value="CarboxyPept-like_regulatory"/>
</dbReference>
<dbReference type="EMBL" id="JACCCU010000002">
    <property type="protein sequence ID" value="NYF90693.1"/>
    <property type="molecule type" value="Genomic_DNA"/>
</dbReference>
<organism evidence="2 3">
    <name type="scientific">Tunturiibacter lichenicola</name>
    <dbReference type="NCBI Taxonomy" id="2051959"/>
    <lineage>
        <taxon>Bacteria</taxon>
        <taxon>Pseudomonadati</taxon>
        <taxon>Acidobacteriota</taxon>
        <taxon>Terriglobia</taxon>
        <taxon>Terriglobales</taxon>
        <taxon>Acidobacteriaceae</taxon>
        <taxon>Tunturiibacter</taxon>
    </lineage>
</organism>
<dbReference type="Gene3D" id="2.60.40.1120">
    <property type="entry name" value="Carboxypeptidase-like, regulatory domain"/>
    <property type="match status" value="1"/>
</dbReference>
<dbReference type="AlphaFoldDB" id="A0A852VCT8"/>
<evidence type="ECO:0008006" key="4">
    <source>
        <dbReference type="Google" id="ProtNLM"/>
    </source>
</evidence>
<feature type="signal peptide" evidence="1">
    <location>
        <begin position="1"/>
        <end position="30"/>
    </location>
</feature>
<evidence type="ECO:0000313" key="2">
    <source>
        <dbReference type="EMBL" id="NYF90693.1"/>
    </source>
</evidence>
<name>A0A852VCT8_9BACT</name>
<dbReference type="Pfam" id="PF13620">
    <property type="entry name" value="CarboxypepD_reg"/>
    <property type="match status" value="1"/>
</dbReference>
<accession>A0A852VCT8</accession>
<protein>
    <recommendedName>
        <fullName evidence="4">Carboxypeptidase regulatory-like domain-containing protein</fullName>
    </recommendedName>
</protein>
<gene>
    <name evidence="2" type="ORF">HDF08_002795</name>
</gene>
<dbReference type="Proteomes" id="UP000564385">
    <property type="component" value="Unassembled WGS sequence"/>
</dbReference>
<evidence type="ECO:0000256" key="1">
    <source>
        <dbReference type="SAM" id="SignalP"/>
    </source>
</evidence>
<proteinExistence type="predicted"/>
<sequence length="160" mass="17039">MRSLIQRATMLSSWFAVLVLAAANTGQAHAQTASIVGTVKDVTGASIPKADIRLEMPGIPRLQTVADTDGQFTVEGVPGDYMLKVSSQGFESYYQLVHLTPAAPTTMQVALSVASFSGPVVDVTPLPQIELLNASLTSTLPLSPLPPLKLHSRRSKKLSR</sequence>